<sequence>MDTETEMVCDGAQSPPFFALGIERRVRGSSRHERAGDARLHERQRRLLLPAPLHPAHPRPRQALERERLLLPHRHPPLRLRLPHDPNSSADEPSNVKETPTSTSNTNMSNNNSNSNNNNNNSNAAGGGGSSDGTAGRKFECHYCCRNFPTSQALGGHQNAHKRERQHAKRAHLQSAMAAHHHHAAMLADGGAHVYGLINYHRLGSVPSAARFEPRPRPTTLHGPAQTLA</sequence>
<organism evidence="4">
    <name type="scientific">Ananas comosus var. bracteatus</name>
    <name type="common">red pineapple</name>
    <dbReference type="NCBI Taxonomy" id="296719"/>
    <lineage>
        <taxon>Eukaryota</taxon>
        <taxon>Viridiplantae</taxon>
        <taxon>Streptophyta</taxon>
        <taxon>Embryophyta</taxon>
        <taxon>Tracheophyta</taxon>
        <taxon>Spermatophyta</taxon>
        <taxon>Magnoliopsida</taxon>
        <taxon>Liliopsida</taxon>
        <taxon>Poales</taxon>
        <taxon>Bromeliaceae</taxon>
        <taxon>Bromelioideae</taxon>
        <taxon>Ananas</taxon>
    </lineage>
</organism>
<feature type="compositionally biased region" description="Low complexity" evidence="2">
    <location>
        <begin position="101"/>
        <end position="124"/>
    </location>
</feature>
<evidence type="ECO:0000259" key="3">
    <source>
        <dbReference type="PROSITE" id="PS50157"/>
    </source>
</evidence>
<evidence type="ECO:0000256" key="2">
    <source>
        <dbReference type="SAM" id="MobiDB-lite"/>
    </source>
</evidence>
<dbReference type="InterPro" id="IPR013087">
    <property type="entry name" value="Znf_C2H2_type"/>
</dbReference>
<feature type="domain" description="C2H2-type" evidence="3">
    <location>
        <begin position="139"/>
        <end position="166"/>
    </location>
</feature>
<keyword evidence="1" id="KW-0863">Zinc-finger</keyword>
<dbReference type="GO" id="GO:0003700">
    <property type="term" value="F:DNA-binding transcription factor activity"/>
    <property type="evidence" value="ECO:0007669"/>
    <property type="project" value="InterPro"/>
</dbReference>
<dbReference type="GO" id="GO:0009739">
    <property type="term" value="P:response to gibberellin"/>
    <property type="evidence" value="ECO:0007669"/>
    <property type="project" value="InterPro"/>
</dbReference>
<dbReference type="PROSITE" id="PS50157">
    <property type="entry name" value="ZINC_FINGER_C2H2_2"/>
    <property type="match status" value="1"/>
</dbReference>
<evidence type="ECO:0000256" key="1">
    <source>
        <dbReference type="PROSITE-ProRule" id="PRU00042"/>
    </source>
</evidence>
<feature type="region of interest" description="Disordered" evidence="2">
    <location>
        <begin position="77"/>
        <end position="133"/>
    </location>
</feature>
<evidence type="ECO:0000313" key="4">
    <source>
        <dbReference type="EMBL" id="CAD1826164.1"/>
    </source>
</evidence>
<dbReference type="EMBL" id="LR862145">
    <property type="protein sequence ID" value="CAD1826164.1"/>
    <property type="molecule type" value="Genomic_DNA"/>
</dbReference>
<dbReference type="SUPFAM" id="SSF57667">
    <property type="entry name" value="beta-beta-alpha zinc fingers"/>
    <property type="match status" value="1"/>
</dbReference>
<protein>
    <recommendedName>
        <fullName evidence="3">C2H2-type domain-containing protein</fullName>
    </recommendedName>
</protein>
<proteinExistence type="predicted"/>
<dbReference type="AlphaFoldDB" id="A0A6V7P653"/>
<name>A0A6V7P653_ANACO</name>
<feature type="region of interest" description="Disordered" evidence="2">
    <location>
        <begin position="210"/>
        <end position="229"/>
    </location>
</feature>
<dbReference type="InterPro" id="IPR044291">
    <property type="entry name" value="GIS/GIS2/ZFP8"/>
</dbReference>
<dbReference type="GO" id="GO:0008270">
    <property type="term" value="F:zinc ion binding"/>
    <property type="evidence" value="ECO:0007669"/>
    <property type="project" value="UniProtKB-KW"/>
</dbReference>
<dbReference type="InterPro" id="IPR036236">
    <property type="entry name" value="Znf_C2H2_sf"/>
</dbReference>
<dbReference type="PANTHER" id="PTHR46547">
    <property type="entry name" value="ZINC FINGER PROTEIN GIS"/>
    <property type="match status" value="1"/>
</dbReference>
<accession>A0A6V7P653</accession>
<gene>
    <name evidence="4" type="ORF">CB5_LOCUS9375</name>
</gene>
<keyword evidence="1" id="KW-0479">Metal-binding</keyword>
<dbReference type="GO" id="GO:0010090">
    <property type="term" value="P:trichome morphogenesis"/>
    <property type="evidence" value="ECO:0007669"/>
    <property type="project" value="InterPro"/>
</dbReference>
<keyword evidence="1" id="KW-0862">Zinc</keyword>
<feature type="compositionally biased region" description="Polar residues" evidence="2">
    <location>
        <begin position="86"/>
        <end position="100"/>
    </location>
</feature>
<dbReference type="PANTHER" id="PTHR46547:SF7">
    <property type="entry name" value="ZINC FINGER PROTEIN GIS"/>
    <property type="match status" value="1"/>
</dbReference>
<dbReference type="PROSITE" id="PS00028">
    <property type="entry name" value="ZINC_FINGER_C2H2_1"/>
    <property type="match status" value="1"/>
</dbReference>
<reference evidence="4" key="1">
    <citation type="submission" date="2020-07" db="EMBL/GenBank/DDBJ databases">
        <authorList>
            <person name="Lin J."/>
        </authorList>
    </citation>
    <scope>NUCLEOTIDE SEQUENCE</scope>
</reference>